<dbReference type="AlphaFoldDB" id="A0A914VH31"/>
<dbReference type="InterPro" id="IPR000276">
    <property type="entry name" value="GPCR_Rhodpsn"/>
</dbReference>
<dbReference type="Proteomes" id="UP000887566">
    <property type="component" value="Unplaced"/>
</dbReference>
<comment type="subcellular location">
    <subcellularLocation>
        <location evidence="1">Membrane</location>
    </subcellularLocation>
</comment>
<evidence type="ECO:0000256" key="1">
    <source>
        <dbReference type="ARBA" id="ARBA00004370"/>
    </source>
</evidence>
<evidence type="ECO:0000256" key="5">
    <source>
        <dbReference type="SAM" id="Phobius"/>
    </source>
</evidence>
<dbReference type="SUPFAM" id="SSF81321">
    <property type="entry name" value="Family A G protein-coupled receptor-like"/>
    <property type="match status" value="1"/>
</dbReference>
<reference evidence="7" key="1">
    <citation type="submission" date="2022-11" db="UniProtKB">
        <authorList>
            <consortium name="WormBaseParasite"/>
        </authorList>
    </citation>
    <scope>IDENTIFICATION</scope>
</reference>
<sequence length="149" mass="16702">MGQSPSSATCRASPTNAYWNNFSNPNLPEQSIGNATLLPAFLAYAIVGAIASVFNLICILVFLTKKEHRQKYLFYTLLAIGNLFNTVFMFLAGISRRQMIFTNQFNQVRSSFECLQQVAPHFQVIGGQLPALVILIVNVERFIAVYRYA</sequence>
<dbReference type="Gene3D" id="1.20.1070.10">
    <property type="entry name" value="Rhodopsin 7-helix transmembrane proteins"/>
    <property type="match status" value="1"/>
</dbReference>
<name>A0A914VH31_9BILA</name>
<evidence type="ECO:0000256" key="3">
    <source>
        <dbReference type="ARBA" id="ARBA00022989"/>
    </source>
</evidence>
<dbReference type="WBParaSite" id="PSAMB.scaffold1886size26976.g15412.t1">
    <property type="protein sequence ID" value="PSAMB.scaffold1886size26976.g15412.t1"/>
    <property type="gene ID" value="PSAMB.scaffold1886size26976.g15412"/>
</dbReference>
<dbReference type="PROSITE" id="PS00237">
    <property type="entry name" value="G_PROTEIN_RECEP_F1_1"/>
    <property type="match status" value="1"/>
</dbReference>
<dbReference type="GO" id="GO:0004930">
    <property type="term" value="F:G protein-coupled receptor activity"/>
    <property type="evidence" value="ECO:0007669"/>
    <property type="project" value="InterPro"/>
</dbReference>
<keyword evidence="4 5" id="KW-0472">Membrane</keyword>
<organism evidence="6 7">
    <name type="scientific">Plectus sambesii</name>
    <dbReference type="NCBI Taxonomy" id="2011161"/>
    <lineage>
        <taxon>Eukaryota</taxon>
        <taxon>Metazoa</taxon>
        <taxon>Ecdysozoa</taxon>
        <taxon>Nematoda</taxon>
        <taxon>Chromadorea</taxon>
        <taxon>Plectida</taxon>
        <taxon>Plectina</taxon>
        <taxon>Plectoidea</taxon>
        <taxon>Plectidae</taxon>
        <taxon>Plectus</taxon>
    </lineage>
</organism>
<protein>
    <submittedName>
        <fullName evidence="7">G-protein coupled receptors family 1 profile domain-containing protein</fullName>
    </submittedName>
</protein>
<feature type="transmembrane region" description="Helical" evidence="5">
    <location>
        <begin position="72"/>
        <end position="94"/>
    </location>
</feature>
<keyword evidence="2 5" id="KW-0812">Transmembrane</keyword>
<dbReference type="GO" id="GO:0016020">
    <property type="term" value="C:membrane"/>
    <property type="evidence" value="ECO:0007669"/>
    <property type="project" value="UniProtKB-SubCell"/>
</dbReference>
<feature type="transmembrane region" description="Helical" evidence="5">
    <location>
        <begin position="41"/>
        <end position="63"/>
    </location>
</feature>
<evidence type="ECO:0000313" key="6">
    <source>
        <dbReference type="Proteomes" id="UP000887566"/>
    </source>
</evidence>
<evidence type="ECO:0000256" key="2">
    <source>
        <dbReference type="ARBA" id="ARBA00022692"/>
    </source>
</evidence>
<accession>A0A914VH31</accession>
<proteinExistence type="predicted"/>
<keyword evidence="3 5" id="KW-1133">Transmembrane helix</keyword>
<evidence type="ECO:0000313" key="7">
    <source>
        <dbReference type="WBParaSite" id="PSAMB.scaffold1886size26976.g15412.t1"/>
    </source>
</evidence>
<keyword evidence="6" id="KW-1185">Reference proteome</keyword>
<evidence type="ECO:0000256" key="4">
    <source>
        <dbReference type="ARBA" id="ARBA00023136"/>
    </source>
</evidence>